<evidence type="ECO:0000313" key="3">
    <source>
        <dbReference type="EMBL" id="ALG81027.1"/>
    </source>
</evidence>
<dbReference type="PATRIC" id="fig|1604004.4.peg.122"/>
<dbReference type="Pfam" id="PF19146">
    <property type="entry name" value="DUF5828"/>
    <property type="match status" value="1"/>
</dbReference>
<feature type="region of interest" description="Disordered" evidence="1">
    <location>
        <begin position="55"/>
        <end position="84"/>
    </location>
</feature>
<dbReference type="RefSeq" id="WP_050047472.1">
    <property type="nucleotide sequence ID" value="NZ_CP008874.1"/>
</dbReference>
<dbReference type="Proteomes" id="UP000060390">
    <property type="component" value="Chromosome"/>
</dbReference>
<reference evidence="2 5" key="1">
    <citation type="journal article" date="2015" name="ISME J.">
        <title>Elemental sulfur and acetate can support life of a novel strictly anaerobic haloarchaeon.</title>
        <authorList>
            <person name="Sorokin D.Y."/>
            <person name="Kublanov I.V."/>
            <person name="Gavrilov S.N."/>
            <person name="Rojo D."/>
            <person name="Roman P."/>
            <person name="Golyshin P.N."/>
            <person name="Slepak V.Z."/>
            <person name="Smedile F."/>
            <person name="Ferrer M."/>
            <person name="Messina E."/>
            <person name="La Cono V."/>
            <person name="Yakimov M.M."/>
        </authorList>
    </citation>
    <scope>NUCLEOTIDE SEQUENCE [LARGE SCALE GENOMIC DNA]</scope>
    <source>
        <strain evidence="2 5">HSR2</strain>
    </source>
</reference>
<gene>
    <name evidence="3" type="ORF">HLASA_0111</name>
    <name evidence="2" type="ORF">HLASF_0111</name>
</gene>
<dbReference type="AlphaFoldDB" id="A0A0F7P8S0"/>
<evidence type="ECO:0000313" key="2">
    <source>
        <dbReference type="EMBL" id="AKH96625.1"/>
    </source>
</evidence>
<dbReference type="GeneID" id="26009484"/>
<dbReference type="HOGENOM" id="CLU_104046_0_0_2"/>
<dbReference type="STRING" id="1604004.HLASA_0111"/>
<feature type="region of interest" description="Disordered" evidence="1">
    <location>
        <begin position="210"/>
        <end position="233"/>
    </location>
</feature>
<dbReference type="KEGG" id="hsf:HLASA_0111"/>
<proteinExistence type="predicted"/>
<dbReference type="Proteomes" id="UP000069906">
    <property type="component" value="Chromosome"/>
</dbReference>
<dbReference type="EMBL" id="CP008874">
    <property type="protein sequence ID" value="AKH96625.1"/>
    <property type="molecule type" value="Genomic_DNA"/>
</dbReference>
<protein>
    <submittedName>
        <fullName evidence="2">Uncharacterized protein</fullName>
    </submittedName>
</protein>
<organism evidence="2 5">
    <name type="scientific">Halanaeroarchaeum sulfurireducens</name>
    <dbReference type="NCBI Taxonomy" id="1604004"/>
    <lineage>
        <taxon>Archaea</taxon>
        <taxon>Methanobacteriati</taxon>
        <taxon>Methanobacteriota</taxon>
        <taxon>Stenosarchaea group</taxon>
        <taxon>Halobacteria</taxon>
        <taxon>Halobacteriales</taxon>
        <taxon>Halobacteriaceae</taxon>
        <taxon>Halanaeroarchaeum</taxon>
    </lineage>
</organism>
<feature type="compositionally biased region" description="Acidic residues" evidence="1">
    <location>
        <begin position="215"/>
        <end position="225"/>
    </location>
</feature>
<dbReference type="InterPro" id="IPR043868">
    <property type="entry name" value="DUF5828"/>
</dbReference>
<feature type="compositionally biased region" description="Basic and acidic residues" evidence="1">
    <location>
        <begin position="73"/>
        <end position="82"/>
    </location>
</feature>
<reference evidence="4" key="2">
    <citation type="submission" date="2015-05" db="EMBL/GenBank/DDBJ databases">
        <title>Complete genome sequence of Halanaeroarchaeum sulfurireducens type strain M27-SA2, a sulfate-reducer haloarchaeon from marine anoxic lake Medee.</title>
        <authorList>
            <person name="Messina E."/>
            <person name="Kublanov I.V."/>
            <person name="Toshchakov S."/>
            <person name="Arcadi E."/>
            <person name="La Spada G."/>
            <person name="La Cono V."/>
            <person name="Yakimov M.M."/>
        </authorList>
    </citation>
    <scope>NUCLEOTIDE SEQUENCE [LARGE SCALE GENOMIC DNA]</scope>
    <source>
        <strain evidence="4">M27-SA2</strain>
    </source>
</reference>
<dbReference type="OrthoDB" id="338444at2157"/>
<keyword evidence="5" id="KW-1185">Reference proteome</keyword>
<dbReference type="EMBL" id="CP011564">
    <property type="protein sequence ID" value="ALG81027.1"/>
    <property type="molecule type" value="Genomic_DNA"/>
</dbReference>
<evidence type="ECO:0000256" key="1">
    <source>
        <dbReference type="SAM" id="MobiDB-lite"/>
    </source>
</evidence>
<name>A0A0F7P8S0_9EURY</name>
<feature type="compositionally biased region" description="Basic and acidic residues" evidence="1">
    <location>
        <begin position="55"/>
        <end position="64"/>
    </location>
</feature>
<evidence type="ECO:0000313" key="4">
    <source>
        <dbReference type="Proteomes" id="UP000060390"/>
    </source>
</evidence>
<sequence>MEERISGFVDRGSWEDVVEHGERITQALREAGAHEAYPDAFEEWTEWRPKVHEHIDTHVSEKTAEQASVTTGEGEKAGKTADEDLQTAGERLSESYERLEDEDTEGAVEKWQDSLDYVARAADTASRKALRKVEDTVYRKVMTQVAPYYFDNDLISANIQRVRSQEEFVFEVNVNDEEYKEAVKEHLHSYEEDIDRWHVDTEKAIETVEAAEGAEISEESIEQDDANPKSTQN</sequence>
<evidence type="ECO:0000313" key="5">
    <source>
        <dbReference type="Proteomes" id="UP000069906"/>
    </source>
</evidence>
<accession>A0A0F7P8S0</accession>
<reference evidence="3 4" key="3">
    <citation type="journal article" date="2016" name="Stand. Genomic Sci.">
        <title>Complete genome sequence of 'Halanaeroarchaeum sulfurireducens' M27-SA2, a sulfur-reducing and acetate-oxidizing haloarchaeon from the deep-sea hypersaline anoxic lake Medee.</title>
        <authorList>
            <person name="Messina E."/>
            <person name="Sorokin D.Y."/>
            <person name="Kublanov I.V."/>
            <person name="Toshchakov S."/>
            <person name="Lopatina A."/>
            <person name="Arcadi E."/>
            <person name="Smedile F."/>
            <person name="La Spada G."/>
            <person name="La Cono V."/>
            <person name="Yakimov M.M."/>
        </authorList>
    </citation>
    <scope>NUCLEOTIDE SEQUENCE [LARGE SCALE GENOMIC DNA]</scope>
    <source>
        <strain evidence="3 4">M27-SA2</strain>
    </source>
</reference>
<dbReference type="KEGG" id="hsu:HLASF_0111"/>